<dbReference type="InterPro" id="IPR017907">
    <property type="entry name" value="Znf_RING_CS"/>
</dbReference>
<dbReference type="InParanoid" id="G0QTT7"/>
<keyword evidence="1" id="KW-0479">Metal-binding</keyword>
<proteinExistence type="predicted"/>
<dbReference type="OrthoDB" id="282489at2759"/>
<gene>
    <name evidence="5" type="ORF">IMG5_111670</name>
</gene>
<accession>G0QTT7</accession>
<sequence length="332" mass="37890">MFLILTESSQQQNDSVINTSTGCQEDQYQDQDTHDCVSCKTNFGNCIKCTQNSCSVCAKGYLILFSETKCIKDTLIDKYTGDHCNEGCDICYQSGECMECKDGYYVNLDEKEDTTCVICTSKFSNCQRCTENSCTRCQTGYLKDVSGQCQQENTQDGYIQYGESCSQEGCDKCSQSGECLQCQDGFYQDLDENRNKICISCSIKFSNCQRCSHSFCERCINKYSYSKIEKQCEEGSAIKQNLATFCFDGCYLCSDSGKCKECWDGYYDDYEDQEDHENKQCLSCSSKFNNCVTCDKNRCNQCREGYNYNESEKQCLTNLNSRFLHKVQANHQ</sequence>
<dbReference type="AlphaFoldDB" id="G0QTT7"/>
<dbReference type="SUPFAM" id="SSF57184">
    <property type="entry name" value="Growth factor receptor domain"/>
    <property type="match status" value="2"/>
</dbReference>
<keyword evidence="6" id="KW-1185">Reference proteome</keyword>
<evidence type="ECO:0000313" key="5">
    <source>
        <dbReference type="EMBL" id="EGR31362.1"/>
    </source>
</evidence>
<feature type="domain" description="EGF-like" evidence="4">
    <location>
        <begin position="164"/>
        <end position="199"/>
    </location>
</feature>
<dbReference type="Proteomes" id="UP000008983">
    <property type="component" value="Unassembled WGS sequence"/>
</dbReference>
<dbReference type="OMA" id="CHECAHA"/>
<dbReference type="PROSITE" id="PS00518">
    <property type="entry name" value="ZF_RING_1"/>
    <property type="match status" value="1"/>
</dbReference>
<keyword evidence="3" id="KW-0862">Zinc</keyword>
<reference evidence="5 6" key="1">
    <citation type="submission" date="2011-07" db="EMBL/GenBank/DDBJ databases">
        <authorList>
            <person name="Coyne R."/>
            <person name="Brami D."/>
            <person name="Johnson J."/>
            <person name="Hostetler J."/>
            <person name="Hannick L."/>
            <person name="Clark T."/>
            <person name="Cassidy-Hanley D."/>
            <person name="Inman J."/>
        </authorList>
    </citation>
    <scope>NUCLEOTIDE SEQUENCE [LARGE SCALE GENOMIC DNA]</scope>
    <source>
        <strain evidence="5 6">G5</strain>
    </source>
</reference>
<keyword evidence="2" id="KW-0863">Zinc-finger</keyword>
<dbReference type="EMBL" id="GL983877">
    <property type="protein sequence ID" value="EGR31362.1"/>
    <property type="molecule type" value="Genomic_DNA"/>
</dbReference>
<dbReference type="InterPro" id="IPR009030">
    <property type="entry name" value="Growth_fac_rcpt_cys_sf"/>
</dbReference>
<feature type="domain" description="EGF-like" evidence="4">
    <location>
        <begin position="283"/>
        <end position="316"/>
    </location>
</feature>
<name>G0QTT7_ICHMU</name>
<feature type="domain" description="EGF-like" evidence="4">
    <location>
        <begin position="118"/>
        <end position="150"/>
    </location>
</feature>
<feature type="domain" description="EGF-like" evidence="4">
    <location>
        <begin position="83"/>
        <end position="117"/>
    </location>
</feature>
<dbReference type="SMART" id="SM00181">
    <property type="entry name" value="EGF"/>
    <property type="match status" value="4"/>
</dbReference>
<dbReference type="GO" id="GO:0008270">
    <property type="term" value="F:zinc ion binding"/>
    <property type="evidence" value="ECO:0007669"/>
    <property type="project" value="UniProtKB-KW"/>
</dbReference>
<dbReference type="GeneID" id="14907509"/>
<dbReference type="RefSeq" id="XP_004034848.1">
    <property type="nucleotide sequence ID" value="XM_004034800.1"/>
</dbReference>
<dbReference type="PANTHER" id="PTHR23275">
    <property type="entry name" value="CABRIOLET.-RELATED"/>
    <property type="match status" value="1"/>
</dbReference>
<organism evidence="5 6">
    <name type="scientific">Ichthyophthirius multifiliis</name>
    <name type="common">White spot disease agent</name>
    <name type="synonym">Ich</name>
    <dbReference type="NCBI Taxonomy" id="5932"/>
    <lineage>
        <taxon>Eukaryota</taxon>
        <taxon>Sar</taxon>
        <taxon>Alveolata</taxon>
        <taxon>Ciliophora</taxon>
        <taxon>Intramacronucleata</taxon>
        <taxon>Oligohymenophorea</taxon>
        <taxon>Hymenostomatida</taxon>
        <taxon>Ophryoglenina</taxon>
        <taxon>Ichthyophthirius</taxon>
    </lineage>
</organism>
<evidence type="ECO:0000256" key="1">
    <source>
        <dbReference type="ARBA" id="ARBA00022723"/>
    </source>
</evidence>
<dbReference type="InterPro" id="IPR052798">
    <property type="entry name" value="Giardia_VSA"/>
</dbReference>
<protein>
    <submittedName>
        <fullName evidence="5">Neurohypophysial n-terminal domain protein</fullName>
    </submittedName>
</protein>
<evidence type="ECO:0000256" key="2">
    <source>
        <dbReference type="ARBA" id="ARBA00022771"/>
    </source>
</evidence>
<dbReference type="InterPro" id="IPR006212">
    <property type="entry name" value="Furin_repeat"/>
</dbReference>
<evidence type="ECO:0000256" key="3">
    <source>
        <dbReference type="ARBA" id="ARBA00022833"/>
    </source>
</evidence>
<dbReference type="SMART" id="SM00261">
    <property type="entry name" value="FU"/>
    <property type="match status" value="4"/>
</dbReference>
<dbReference type="PANTHER" id="PTHR23275:SF100">
    <property type="entry name" value="EGF-LIKE DOMAIN-CONTAINING PROTEIN"/>
    <property type="match status" value="1"/>
</dbReference>
<evidence type="ECO:0000259" key="4">
    <source>
        <dbReference type="SMART" id="SM00181"/>
    </source>
</evidence>
<evidence type="ECO:0000313" key="6">
    <source>
        <dbReference type="Proteomes" id="UP000008983"/>
    </source>
</evidence>
<dbReference type="InterPro" id="IPR000742">
    <property type="entry name" value="EGF"/>
</dbReference>